<evidence type="ECO:0000259" key="5">
    <source>
        <dbReference type="PROSITE" id="PS50217"/>
    </source>
</evidence>
<dbReference type="InterPro" id="IPR050936">
    <property type="entry name" value="AP-1-like"/>
</dbReference>
<dbReference type="GO" id="GO:0090575">
    <property type="term" value="C:RNA polymerase II transcription regulator complex"/>
    <property type="evidence" value="ECO:0007669"/>
    <property type="project" value="TreeGrafter"/>
</dbReference>
<dbReference type="GO" id="GO:0001228">
    <property type="term" value="F:DNA-binding transcription activator activity, RNA polymerase II-specific"/>
    <property type="evidence" value="ECO:0007669"/>
    <property type="project" value="TreeGrafter"/>
</dbReference>
<dbReference type="InterPro" id="IPR004827">
    <property type="entry name" value="bZIP"/>
</dbReference>
<dbReference type="GO" id="GO:0000976">
    <property type="term" value="F:transcription cis-regulatory region binding"/>
    <property type="evidence" value="ECO:0007669"/>
    <property type="project" value="InterPro"/>
</dbReference>
<dbReference type="InterPro" id="IPR046347">
    <property type="entry name" value="bZIP_sf"/>
</dbReference>
<dbReference type="SUPFAM" id="SSF57959">
    <property type="entry name" value="Leucine zipper domain"/>
    <property type="match status" value="1"/>
</dbReference>
<keyword evidence="2" id="KW-0539">Nucleus</keyword>
<dbReference type="Gene3D" id="1.20.5.170">
    <property type="match status" value="1"/>
</dbReference>
<dbReference type="EMBL" id="JANBTX010000455">
    <property type="protein sequence ID" value="KAJ2682234.1"/>
    <property type="molecule type" value="Genomic_DNA"/>
</dbReference>
<evidence type="ECO:0000256" key="1">
    <source>
        <dbReference type="ARBA" id="ARBA00004123"/>
    </source>
</evidence>
<feature type="compositionally biased region" description="Acidic residues" evidence="4">
    <location>
        <begin position="1"/>
        <end position="14"/>
    </location>
</feature>
<name>A0A9W8GFT9_9FUNG</name>
<gene>
    <name evidence="6" type="primary">YAP1</name>
    <name evidence="6" type="ORF">IWW39_006075</name>
</gene>
<keyword evidence="6" id="KW-0238">DNA-binding</keyword>
<dbReference type="AlphaFoldDB" id="A0A9W8GFT9"/>
<feature type="region of interest" description="Disordered" evidence="4">
    <location>
        <begin position="241"/>
        <end position="283"/>
    </location>
</feature>
<evidence type="ECO:0000256" key="3">
    <source>
        <dbReference type="SAM" id="Coils"/>
    </source>
</evidence>
<dbReference type="PANTHER" id="PTHR40621:SF6">
    <property type="entry name" value="AP-1-LIKE TRANSCRIPTION FACTOR YAP1-RELATED"/>
    <property type="match status" value="1"/>
</dbReference>
<reference evidence="6" key="1">
    <citation type="submission" date="2022-07" db="EMBL/GenBank/DDBJ databases">
        <title>Phylogenomic reconstructions and comparative analyses of Kickxellomycotina fungi.</title>
        <authorList>
            <person name="Reynolds N.K."/>
            <person name="Stajich J.E."/>
            <person name="Barry K."/>
            <person name="Grigoriev I.V."/>
            <person name="Crous P."/>
            <person name="Smith M.E."/>
        </authorList>
    </citation>
    <scope>NUCLEOTIDE SEQUENCE</scope>
    <source>
        <strain evidence="6">CBS 109367</strain>
    </source>
</reference>
<feature type="coiled-coil region" evidence="3">
    <location>
        <begin position="52"/>
        <end position="100"/>
    </location>
</feature>
<dbReference type="Pfam" id="PF00170">
    <property type="entry name" value="bZIP_1"/>
    <property type="match status" value="1"/>
</dbReference>
<dbReference type="PANTHER" id="PTHR40621">
    <property type="entry name" value="TRANSCRIPTION FACTOR KAPC-RELATED"/>
    <property type="match status" value="1"/>
</dbReference>
<evidence type="ECO:0000256" key="4">
    <source>
        <dbReference type="SAM" id="MobiDB-lite"/>
    </source>
</evidence>
<dbReference type="Proteomes" id="UP001151516">
    <property type="component" value="Unassembled WGS sequence"/>
</dbReference>
<comment type="caution">
    <text evidence="6">The sequence shown here is derived from an EMBL/GenBank/DDBJ whole genome shotgun (WGS) entry which is preliminary data.</text>
</comment>
<feature type="non-terminal residue" evidence="6">
    <location>
        <position position="1"/>
    </location>
</feature>
<feature type="region of interest" description="Disordered" evidence="4">
    <location>
        <begin position="1"/>
        <end position="50"/>
    </location>
</feature>
<dbReference type="PROSITE" id="PS50217">
    <property type="entry name" value="BZIP"/>
    <property type="match status" value="1"/>
</dbReference>
<keyword evidence="3" id="KW-0175">Coiled coil</keyword>
<dbReference type="SMART" id="SM00338">
    <property type="entry name" value="BRLZ"/>
    <property type="match status" value="1"/>
</dbReference>
<evidence type="ECO:0000313" key="7">
    <source>
        <dbReference type="Proteomes" id="UP001151516"/>
    </source>
</evidence>
<protein>
    <submittedName>
        <fullName evidence="6">DNA-binding transcription factor yap1</fullName>
    </submittedName>
</protein>
<sequence>DLDGSEDSQDEMYQEGDLHDEKKFKKPGRKPILTEASTKRTAQNRAAQRAFRERKQQYLKGLEEKVKELTEQQERTERENAQLKQCVDQLKEENVTLKSTGTRFTYENVPTSVDFDQAISDLFESSNVPGGLNLTGSYDLQQAALRGADLTKPGAMDAIQPRRDGASPQSVPNMYPNFDLSSSALIQRSGGAMLADHDPLLGVVTSGLSNDVLSGIQMLASNQNISTGSFMSHLFDSPGVSGSSTVPTISPGGMQMTGRSSTTKYSDRDSRSPSVPTTAVTPGDMFVPLSSLSGAGSANGIFGMDSFQGQNGFAQLASLIQQQSSSPVSSQNPALTPSLSELFTLSPSQMTTDGLLSFIPPALTTSTSGNNGLTTGMFSMANSGPAASLPSLLQQSAAYQAPQHTVADTNMLINGGRSSSPVLPARLMAYRNPDPLLGADDGDQLEKLLLSSMYPVAPAAAPPVEDAQPAASGEAICACRNCDMASCPKHGSPGDMSEEMREMAPQLLSYVCNETNTMADEELNDLCSLMYKHAKCSDIQKRVEMVREKIKADSELEMFQTKQKLAKQYGLQ</sequence>
<organism evidence="6 7">
    <name type="scientific">Coemansia spiralis</name>
    <dbReference type="NCBI Taxonomy" id="417178"/>
    <lineage>
        <taxon>Eukaryota</taxon>
        <taxon>Fungi</taxon>
        <taxon>Fungi incertae sedis</taxon>
        <taxon>Zoopagomycota</taxon>
        <taxon>Kickxellomycotina</taxon>
        <taxon>Kickxellomycetes</taxon>
        <taxon>Kickxellales</taxon>
        <taxon>Kickxellaceae</taxon>
        <taxon>Coemansia</taxon>
    </lineage>
</organism>
<evidence type="ECO:0000313" key="6">
    <source>
        <dbReference type="EMBL" id="KAJ2682234.1"/>
    </source>
</evidence>
<keyword evidence="7" id="KW-1185">Reference proteome</keyword>
<feature type="compositionally biased region" description="Polar residues" evidence="4">
    <location>
        <begin position="35"/>
        <end position="46"/>
    </location>
</feature>
<dbReference type="OrthoDB" id="2593073at2759"/>
<accession>A0A9W8GFT9</accession>
<feature type="domain" description="BZIP" evidence="5">
    <location>
        <begin position="34"/>
        <end position="97"/>
    </location>
</feature>
<comment type="subcellular location">
    <subcellularLocation>
        <location evidence="1">Nucleus</location>
    </subcellularLocation>
</comment>
<evidence type="ECO:0000256" key="2">
    <source>
        <dbReference type="ARBA" id="ARBA00023242"/>
    </source>
</evidence>
<proteinExistence type="predicted"/>
<dbReference type="PROSITE" id="PS00036">
    <property type="entry name" value="BZIP_BASIC"/>
    <property type="match status" value="1"/>
</dbReference>
<dbReference type="CDD" id="cd14688">
    <property type="entry name" value="bZIP_YAP"/>
    <property type="match status" value="1"/>
</dbReference>